<evidence type="ECO:0000256" key="1">
    <source>
        <dbReference type="SAM" id="MobiDB-lite"/>
    </source>
</evidence>
<dbReference type="EMBL" id="PSQE01000005">
    <property type="protein sequence ID" value="RHN55041.1"/>
    <property type="molecule type" value="Genomic_DNA"/>
</dbReference>
<reference evidence="4" key="1">
    <citation type="journal article" date="2018" name="Nat. Plants">
        <title>Whole-genome landscape of Medicago truncatula symbiotic genes.</title>
        <authorList>
            <person name="Pecrix Y."/>
            <person name="Staton S.E."/>
            <person name="Sallet E."/>
            <person name="Lelandais-Briere C."/>
            <person name="Moreau S."/>
            <person name="Carrere S."/>
            <person name="Blein T."/>
            <person name="Jardinaud M.F."/>
            <person name="Latrasse D."/>
            <person name="Zouine M."/>
            <person name="Zahm M."/>
            <person name="Kreplak J."/>
            <person name="Mayjonade B."/>
            <person name="Satge C."/>
            <person name="Perez M."/>
            <person name="Cauet S."/>
            <person name="Marande W."/>
            <person name="Chantry-Darmon C."/>
            <person name="Lopez-Roques C."/>
            <person name="Bouchez O."/>
            <person name="Berard A."/>
            <person name="Debelle F."/>
            <person name="Munos S."/>
            <person name="Bendahmane A."/>
            <person name="Berges H."/>
            <person name="Niebel A."/>
            <person name="Buitink J."/>
            <person name="Frugier F."/>
            <person name="Benhamed M."/>
            <person name="Crespi M."/>
            <person name="Gouzy J."/>
            <person name="Gamas P."/>
        </authorList>
    </citation>
    <scope>NUCLEOTIDE SEQUENCE [LARGE SCALE GENOMIC DNA]</scope>
    <source>
        <strain evidence="4">cv. Jemalong A17</strain>
    </source>
</reference>
<keyword evidence="2" id="KW-0812">Transmembrane</keyword>
<gene>
    <name evidence="3" type="ORF">MtrunA17_Chr5g0413421</name>
</gene>
<dbReference type="Gramene" id="rna30166">
    <property type="protein sequence ID" value="RHN55041.1"/>
    <property type="gene ID" value="gene30166"/>
</dbReference>
<feature type="region of interest" description="Disordered" evidence="1">
    <location>
        <begin position="199"/>
        <end position="221"/>
    </location>
</feature>
<dbReference type="AlphaFoldDB" id="A0A396HRB7"/>
<organism evidence="3 4">
    <name type="scientific">Medicago truncatula</name>
    <name type="common">Barrel medic</name>
    <name type="synonym">Medicago tribuloides</name>
    <dbReference type="NCBI Taxonomy" id="3880"/>
    <lineage>
        <taxon>Eukaryota</taxon>
        <taxon>Viridiplantae</taxon>
        <taxon>Streptophyta</taxon>
        <taxon>Embryophyta</taxon>
        <taxon>Tracheophyta</taxon>
        <taxon>Spermatophyta</taxon>
        <taxon>Magnoliopsida</taxon>
        <taxon>eudicotyledons</taxon>
        <taxon>Gunneridae</taxon>
        <taxon>Pentapetalae</taxon>
        <taxon>rosids</taxon>
        <taxon>fabids</taxon>
        <taxon>Fabales</taxon>
        <taxon>Fabaceae</taxon>
        <taxon>Papilionoideae</taxon>
        <taxon>50 kb inversion clade</taxon>
        <taxon>NPAAA clade</taxon>
        <taxon>Hologalegina</taxon>
        <taxon>IRL clade</taxon>
        <taxon>Trifolieae</taxon>
        <taxon>Medicago</taxon>
    </lineage>
</organism>
<keyword evidence="2" id="KW-0472">Membrane</keyword>
<dbReference type="Proteomes" id="UP000265566">
    <property type="component" value="Chromosome 5"/>
</dbReference>
<accession>A0A396HRB7</accession>
<feature type="transmembrane region" description="Helical" evidence="2">
    <location>
        <begin position="108"/>
        <end position="126"/>
    </location>
</feature>
<sequence length="221" mass="24743">MSLFGVPAADDGLNPVVRIVINNIVSKRFGLTKAEVSGLTIEEKARLIKSTFSEAEIKRLLEEEVNRFFAPFKSLLHLFFPALAECEKKLATSMTPLNFTSISSSSLLVVRVFSLFGFYVISIALARRCHTSAKWLWNKVFPSSQHGVARLTNNAAQERHERCFCFSKSKYSKSPKLKGLKGIAEETYIQETDTDFRQEVKQHQEGTSGAFDPSSRSTGLL</sequence>
<evidence type="ECO:0000313" key="4">
    <source>
        <dbReference type="Proteomes" id="UP000265566"/>
    </source>
</evidence>
<comment type="caution">
    <text evidence="3">The sequence shown here is derived from an EMBL/GenBank/DDBJ whole genome shotgun (WGS) entry which is preliminary data.</text>
</comment>
<proteinExistence type="predicted"/>
<keyword evidence="2" id="KW-1133">Transmembrane helix</keyword>
<evidence type="ECO:0000256" key="2">
    <source>
        <dbReference type="SAM" id="Phobius"/>
    </source>
</evidence>
<name>A0A396HRB7_MEDTR</name>
<protein>
    <submittedName>
        <fullName evidence="3">Uncharacterized protein</fullName>
    </submittedName>
</protein>
<evidence type="ECO:0000313" key="3">
    <source>
        <dbReference type="EMBL" id="RHN55041.1"/>
    </source>
</evidence>